<gene>
    <name evidence="1" type="ORF">DCAR_0519852</name>
</gene>
<protein>
    <recommendedName>
        <fullName evidence="3">FBD domain-containing protein</fullName>
    </recommendedName>
</protein>
<dbReference type="EMBL" id="CP093347">
    <property type="protein sequence ID" value="WOH00488.1"/>
    <property type="molecule type" value="Genomic_DNA"/>
</dbReference>
<name>A0AAF1B0Z4_DAUCS</name>
<dbReference type="Proteomes" id="UP000077755">
    <property type="component" value="Chromosome 5"/>
</dbReference>
<reference evidence="1" key="1">
    <citation type="journal article" date="2016" name="Nat. Genet.">
        <title>A high-quality carrot genome assembly provides new insights into carotenoid accumulation and asterid genome evolution.</title>
        <authorList>
            <person name="Iorizzo M."/>
            <person name="Ellison S."/>
            <person name="Senalik D."/>
            <person name="Zeng P."/>
            <person name="Satapoomin P."/>
            <person name="Huang J."/>
            <person name="Bowman M."/>
            <person name="Iovene M."/>
            <person name="Sanseverino W."/>
            <person name="Cavagnaro P."/>
            <person name="Yildiz M."/>
            <person name="Macko-Podgorni A."/>
            <person name="Moranska E."/>
            <person name="Grzebelus E."/>
            <person name="Grzebelus D."/>
            <person name="Ashrafi H."/>
            <person name="Zheng Z."/>
            <person name="Cheng S."/>
            <person name="Spooner D."/>
            <person name="Van Deynze A."/>
            <person name="Simon P."/>
        </authorList>
    </citation>
    <scope>NUCLEOTIDE SEQUENCE</scope>
    <source>
        <tissue evidence="1">Leaf</tissue>
    </source>
</reference>
<sequence>MCLDQLQTVKIKGIQYSRFVQNFIKLLLASSPSLKVISLSCNTKITSLEDKLKIKRDLRKIHRLSLDAQVIWC</sequence>
<evidence type="ECO:0000313" key="2">
    <source>
        <dbReference type="Proteomes" id="UP000077755"/>
    </source>
</evidence>
<accession>A0AAF1B0Z4</accession>
<reference evidence="1" key="2">
    <citation type="submission" date="2022-03" db="EMBL/GenBank/DDBJ databases">
        <title>Draft title - Genomic analysis of global carrot germplasm unveils the trajectory of domestication and the origin of high carotenoid orange carrot.</title>
        <authorList>
            <person name="Iorizzo M."/>
            <person name="Ellison S."/>
            <person name="Senalik D."/>
            <person name="Macko-Podgorni A."/>
            <person name="Grzebelus D."/>
            <person name="Bostan H."/>
            <person name="Rolling W."/>
            <person name="Curaba J."/>
            <person name="Simon P."/>
        </authorList>
    </citation>
    <scope>NUCLEOTIDE SEQUENCE</scope>
    <source>
        <tissue evidence="1">Leaf</tissue>
    </source>
</reference>
<organism evidence="1 2">
    <name type="scientific">Daucus carota subsp. sativus</name>
    <name type="common">Carrot</name>
    <dbReference type="NCBI Taxonomy" id="79200"/>
    <lineage>
        <taxon>Eukaryota</taxon>
        <taxon>Viridiplantae</taxon>
        <taxon>Streptophyta</taxon>
        <taxon>Embryophyta</taxon>
        <taxon>Tracheophyta</taxon>
        <taxon>Spermatophyta</taxon>
        <taxon>Magnoliopsida</taxon>
        <taxon>eudicotyledons</taxon>
        <taxon>Gunneridae</taxon>
        <taxon>Pentapetalae</taxon>
        <taxon>asterids</taxon>
        <taxon>campanulids</taxon>
        <taxon>Apiales</taxon>
        <taxon>Apiaceae</taxon>
        <taxon>Apioideae</taxon>
        <taxon>Scandiceae</taxon>
        <taxon>Daucinae</taxon>
        <taxon>Daucus</taxon>
        <taxon>Daucus sect. Daucus</taxon>
    </lineage>
</organism>
<evidence type="ECO:0000313" key="1">
    <source>
        <dbReference type="EMBL" id="WOH00488.1"/>
    </source>
</evidence>
<keyword evidence="2" id="KW-1185">Reference proteome</keyword>
<dbReference type="AlphaFoldDB" id="A0AAF1B0Z4"/>
<proteinExistence type="predicted"/>
<evidence type="ECO:0008006" key="3">
    <source>
        <dbReference type="Google" id="ProtNLM"/>
    </source>
</evidence>